<gene>
    <name evidence="3" type="ORF">ACFFSY_10050</name>
</gene>
<feature type="signal peptide" evidence="1">
    <location>
        <begin position="1"/>
        <end position="32"/>
    </location>
</feature>
<reference evidence="3 4" key="1">
    <citation type="submission" date="2024-09" db="EMBL/GenBank/DDBJ databases">
        <authorList>
            <person name="Sun Q."/>
            <person name="Mori K."/>
        </authorList>
    </citation>
    <scope>NUCLEOTIDE SEQUENCE [LARGE SCALE GENOMIC DNA]</scope>
    <source>
        <strain evidence="3 4">TISTR 2452</strain>
    </source>
</reference>
<keyword evidence="3" id="KW-0378">Hydrolase</keyword>
<sequence length="687" mass="73824">MSTFRRHHAVRLLTAALIVTLSLEAGALAATAAPASVPLTAAAGSTATMPASLGPKDAKEVEAFLDSFFAQASVKAKANGAAVSIVKDGKVLASRGYGVADKASGAKVDPEKTVFRIASVSKVFTATAVMQLVEQGKISLQDNIEKYLGGYKVVNPFGKPVTIEMLLTHTTGFEVREPNADNILSDPAQKPRTLEEQIKLVFPPVVREPGTSYMYDNFASSLQGYIVEKASGEPFESYMERHIFKPLGMTSTSFIQPKELEERLASAYDAEGKLIPLYYLSPRAVPEGSMLSTAADMSRFMNAFLTGGKAPDGTVILTPASLQAMSVYRSSIHKQVPDTTYGFEAPFVPGGTNGQHVITKSGDLDGYSSLVWLLPDQKTGVFVTYNANGDGIRDELYKAFMDHYYSGKKDVYGEAGFKPQAAAELSKFEGIYVDLRVGVLLTHVKVAGDGTLAVKDAIGGKQTLKQVGDSLFVDEKGVPMAFKLAADGQVSYAKYNNPTSYMAKLPTPAGYADVPADHPYAEPILALQTLGQWDESSAFNPTASVSRAEFVHAVMKRFALKPSANPSAFADTAGSPYVAEIQGAAELGLVTGNNKKQFEPNRPIKREEAAVIVSRLLELTGYKEPGDPAIKLAPDTGKWAVDAIRRTIQLGLHGPEVTQQNGIYQFHAKRALNRQELAAILYSLLLA</sequence>
<dbReference type="Pfam" id="PF00395">
    <property type="entry name" value="SLH"/>
    <property type="match status" value="1"/>
</dbReference>
<feature type="chain" id="PRO_5046830095" evidence="1">
    <location>
        <begin position="33"/>
        <end position="687"/>
    </location>
</feature>
<dbReference type="SUPFAM" id="SSF56601">
    <property type="entry name" value="beta-lactamase/transpeptidase-like"/>
    <property type="match status" value="1"/>
</dbReference>
<evidence type="ECO:0000259" key="2">
    <source>
        <dbReference type="PROSITE" id="PS51272"/>
    </source>
</evidence>
<keyword evidence="4" id="KW-1185">Reference proteome</keyword>
<name>A0ABV5KM53_9BACL</name>
<dbReference type="Pfam" id="PF00144">
    <property type="entry name" value="Beta-lactamase"/>
    <property type="match status" value="1"/>
</dbReference>
<dbReference type="EMBL" id="JBHMDO010000017">
    <property type="protein sequence ID" value="MFB9326254.1"/>
    <property type="molecule type" value="Genomic_DNA"/>
</dbReference>
<evidence type="ECO:0000313" key="4">
    <source>
        <dbReference type="Proteomes" id="UP001589747"/>
    </source>
</evidence>
<dbReference type="PANTHER" id="PTHR46825:SF9">
    <property type="entry name" value="BETA-LACTAMASE-RELATED DOMAIN-CONTAINING PROTEIN"/>
    <property type="match status" value="1"/>
</dbReference>
<keyword evidence="1" id="KW-0732">Signal</keyword>
<organism evidence="3 4">
    <name type="scientific">Paenibacillus aurantiacus</name>
    <dbReference type="NCBI Taxonomy" id="1936118"/>
    <lineage>
        <taxon>Bacteria</taxon>
        <taxon>Bacillati</taxon>
        <taxon>Bacillota</taxon>
        <taxon>Bacilli</taxon>
        <taxon>Bacillales</taxon>
        <taxon>Paenibacillaceae</taxon>
        <taxon>Paenibacillus</taxon>
    </lineage>
</organism>
<comment type="caution">
    <text evidence="3">The sequence shown here is derived from an EMBL/GenBank/DDBJ whole genome shotgun (WGS) entry which is preliminary data.</text>
</comment>
<protein>
    <submittedName>
        <fullName evidence="3">Serine hydrolase</fullName>
    </submittedName>
</protein>
<proteinExistence type="predicted"/>
<dbReference type="PANTHER" id="PTHR46825">
    <property type="entry name" value="D-ALANYL-D-ALANINE-CARBOXYPEPTIDASE/ENDOPEPTIDASE AMPH"/>
    <property type="match status" value="1"/>
</dbReference>
<evidence type="ECO:0000256" key="1">
    <source>
        <dbReference type="SAM" id="SignalP"/>
    </source>
</evidence>
<dbReference type="InterPro" id="IPR050491">
    <property type="entry name" value="AmpC-like"/>
</dbReference>
<dbReference type="Gene3D" id="3.40.710.10">
    <property type="entry name" value="DD-peptidase/beta-lactamase superfamily"/>
    <property type="match status" value="1"/>
</dbReference>
<dbReference type="InterPro" id="IPR001119">
    <property type="entry name" value="SLH_dom"/>
</dbReference>
<feature type="domain" description="SLH" evidence="2">
    <location>
        <begin position="564"/>
        <end position="627"/>
    </location>
</feature>
<dbReference type="PROSITE" id="PS51272">
    <property type="entry name" value="SLH"/>
    <property type="match status" value="1"/>
</dbReference>
<dbReference type="GO" id="GO:0016787">
    <property type="term" value="F:hydrolase activity"/>
    <property type="evidence" value="ECO:0007669"/>
    <property type="project" value="UniProtKB-KW"/>
</dbReference>
<dbReference type="Proteomes" id="UP001589747">
    <property type="component" value="Unassembled WGS sequence"/>
</dbReference>
<accession>A0ABV5KM53</accession>
<dbReference type="RefSeq" id="WP_377493354.1">
    <property type="nucleotide sequence ID" value="NZ_JBHMDO010000017.1"/>
</dbReference>
<dbReference type="InterPro" id="IPR012338">
    <property type="entry name" value="Beta-lactam/transpept-like"/>
</dbReference>
<evidence type="ECO:0000313" key="3">
    <source>
        <dbReference type="EMBL" id="MFB9326254.1"/>
    </source>
</evidence>
<dbReference type="InterPro" id="IPR001466">
    <property type="entry name" value="Beta-lactam-related"/>
</dbReference>